<dbReference type="Pfam" id="PF02487">
    <property type="entry name" value="CLN3"/>
    <property type="match status" value="1"/>
</dbReference>
<evidence type="ECO:0000256" key="7">
    <source>
        <dbReference type="ARBA" id="ARBA00023136"/>
    </source>
</evidence>
<reference evidence="10" key="1">
    <citation type="submission" date="2015-02" db="EMBL/GenBank/DDBJ databases">
        <authorList>
            <person name="Gon?alves P."/>
        </authorList>
    </citation>
    <scope>NUCLEOTIDE SEQUENCE [LARGE SCALE GENOMIC DNA]</scope>
</reference>
<accession>A0A0D6EGF0</accession>
<keyword evidence="8" id="KW-0926">Vacuole</keyword>
<dbReference type="InterPro" id="IPR003492">
    <property type="entry name" value="Battenin_disease_Cln3"/>
</dbReference>
<dbReference type="PANTHER" id="PTHR10981:SF0">
    <property type="entry name" value="BATTENIN"/>
    <property type="match status" value="1"/>
</dbReference>
<comment type="similarity">
    <text evidence="2 8">Belongs to the battenin family.</text>
</comment>
<keyword evidence="6 8" id="KW-1133">Transmembrane helix</keyword>
<evidence type="ECO:0000256" key="8">
    <source>
        <dbReference type="RuleBase" id="RU361113"/>
    </source>
</evidence>
<comment type="subcellular location">
    <subcellularLocation>
        <location evidence="1">Endomembrane system</location>
        <topology evidence="1">Multi-pass membrane protein</topology>
    </subcellularLocation>
    <subcellularLocation>
        <location evidence="8">Vacuole membrane</location>
        <topology evidence="8">Multi-pass membrane protein</topology>
    </subcellularLocation>
</comment>
<evidence type="ECO:0000256" key="2">
    <source>
        <dbReference type="ARBA" id="ARBA00007467"/>
    </source>
</evidence>
<name>A0A0D6EGF0_SPOSA</name>
<feature type="non-terminal residue" evidence="9">
    <location>
        <position position="1"/>
    </location>
</feature>
<dbReference type="PANTHER" id="PTHR10981">
    <property type="entry name" value="BATTENIN"/>
    <property type="match status" value="1"/>
</dbReference>
<evidence type="ECO:0000256" key="6">
    <source>
        <dbReference type="ARBA" id="ARBA00022989"/>
    </source>
</evidence>
<keyword evidence="7 8" id="KW-0472">Membrane</keyword>
<feature type="transmembrane region" description="Helical" evidence="8">
    <location>
        <begin position="106"/>
        <end position="126"/>
    </location>
</feature>
<proteinExistence type="inferred from homology"/>
<keyword evidence="4 8" id="KW-0812">Transmembrane</keyword>
<comment type="caution">
    <text evidence="8">Lacks conserved residue(s) required for the propagation of feature annotation.</text>
</comment>
<evidence type="ECO:0000256" key="4">
    <source>
        <dbReference type="ARBA" id="ARBA00022692"/>
    </source>
</evidence>
<keyword evidence="10" id="KW-1185">Reference proteome</keyword>
<dbReference type="PRINTS" id="PR01315">
    <property type="entry name" value="BATTENIN"/>
</dbReference>
<evidence type="ECO:0000256" key="3">
    <source>
        <dbReference type="ARBA" id="ARBA00022448"/>
    </source>
</evidence>
<dbReference type="GO" id="GO:0051453">
    <property type="term" value="P:regulation of intracellular pH"/>
    <property type="evidence" value="ECO:0007669"/>
    <property type="project" value="TreeGrafter"/>
</dbReference>
<evidence type="ECO:0000256" key="1">
    <source>
        <dbReference type="ARBA" id="ARBA00004127"/>
    </source>
</evidence>
<feature type="transmembrane region" description="Helical" evidence="8">
    <location>
        <begin position="66"/>
        <end position="86"/>
    </location>
</feature>
<keyword evidence="3" id="KW-0813">Transport</keyword>
<dbReference type="SUPFAM" id="SSF103473">
    <property type="entry name" value="MFS general substrate transporter"/>
    <property type="match status" value="1"/>
</dbReference>
<evidence type="ECO:0000256" key="5">
    <source>
        <dbReference type="ARBA" id="ARBA00022970"/>
    </source>
</evidence>
<dbReference type="GO" id="GO:0006865">
    <property type="term" value="P:amino acid transport"/>
    <property type="evidence" value="ECO:0007669"/>
    <property type="project" value="UniProtKB-KW"/>
</dbReference>
<dbReference type="GO" id="GO:0012505">
    <property type="term" value="C:endomembrane system"/>
    <property type="evidence" value="ECO:0007669"/>
    <property type="project" value="UniProtKB-SubCell"/>
</dbReference>
<dbReference type="Proteomes" id="UP000243876">
    <property type="component" value="Unassembled WGS sequence"/>
</dbReference>
<feature type="transmembrane region" description="Helical" evidence="8">
    <location>
        <begin position="21"/>
        <end position="46"/>
    </location>
</feature>
<evidence type="ECO:0000313" key="10">
    <source>
        <dbReference type="Proteomes" id="UP000243876"/>
    </source>
</evidence>
<organism evidence="9 10">
    <name type="scientific">Sporidiobolus salmonicolor</name>
    <name type="common">Yeast-like fungus</name>
    <name type="synonym">Sporobolomyces salmonicolor</name>
    <dbReference type="NCBI Taxonomy" id="5005"/>
    <lineage>
        <taxon>Eukaryota</taxon>
        <taxon>Fungi</taxon>
        <taxon>Dikarya</taxon>
        <taxon>Basidiomycota</taxon>
        <taxon>Pucciniomycotina</taxon>
        <taxon>Microbotryomycetes</taxon>
        <taxon>Sporidiobolales</taxon>
        <taxon>Sporidiobolaceae</taxon>
        <taxon>Sporobolomyces</taxon>
    </lineage>
</organism>
<gene>
    <name evidence="9" type="primary">SPOSA6832_00612</name>
</gene>
<evidence type="ECO:0000313" key="9">
    <source>
        <dbReference type="EMBL" id="CEQ39107.1"/>
    </source>
</evidence>
<dbReference type="EMBL" id="CENE01000002">
    <property type="protein sequence ID" value="CEQ39107.1"/>
    <property type="molecule type" value="Genomic_DNA"/>
</dbReference>
<dbReference type="PROSITE" id="PS51257">
    <property type="entry name" value="PROKAR_LIPOPROTEIN"/>
    <property type="match status" value="1"/>
</dbReference>
<dbReference type="AlphaFoldDB" id="A0A0D6EGF0"/>
<keyword evidence="5" id="KW-0029">Amino-acid transport</keyword>
<protein>
    <recommendedName>
        <fullName evidence="8">Protein BTN</fullName>
    </recommendedName>
</protein>
<dbReference type="GO" id="GO:0005774">
    <property type="term" value="C:vacuolar membrane"/>
    <property type="evidence" value="ECO:0007669"/>
    <property type="project" value="UniProtKB-SubCell"/>
</dbReference>
<dbReference type="OrthoDB" id="5965864at2759"/>
<sequence>MPRSSPSSSLASKTQTYPNPTAYAFSFFLFGCLNNVLYVVILSAALDLVDKASTPKVSLGPSLAALLVELTLLGLILFANIAPALLVKLGWPYFVPGEPRYRKRVIACSAVSFAGILIVALSTSLLPRLLGISLASFSSGLGEMTYLQLSTIYGSLSHPSFSTDPGGVAVGWFASGTGAAGLVGAGLWWVLRGLGFLPLCMSLTYFFLLPPLASFHPTSLLSSTSSAAPYSALPTLDSSENDSEGVCEDDSLMRQVERNLEKLPWLTTREKIALARPLVGRFMLPLFFVYLAEYTINSGVAPTLVYEVPDPKVSPVLASMIKGFRDYYPLWQLLYQTFVFISRSSLSILRLPPLPLALLPLPTLLQLLILLLTTLEASTSFFVNALGEAGATWVTVGLVCAEGLCGGAAYVNCFYRLGMENGELEEEESEGLLDRARAKKDPRRREQEKEFVRFLLPHSLLSLREPPARARSQTDRDNGYEQRIASVGFADTLGILVASLVASALEPRLCSAQVAHGRTYCREL</sequence>
<feature type="transmembrane region" description="Helical" evidence="8">
    <location>
        <begin position="196"/>
        <end position="215"/>
    </location>
</feature>
<dbReference type="InterPro" id="IPR036259">
    <property type="entry name" value="MFS_trans_sf"/>
</dbReference>
<feature type="transmembrane region" description="Helical" evidence="8">
    <location>
        <begin position="168"/>
        <end position="190"/>
    </location>
</feature>